<dbReference type="EMBL" id="BRXE01000174">
    <property type="protein sequence ID" value="GLB86727.1"/>
    <property type="molecule type" value="Genomic_DNA"/>
</dbReference>
<gene>
    <name evidence="1" type="ORF">SRL2020028_59830</name>
</gene>
<protein>
    <submittedName>
        <fullName evidence="1">Uncharacterized protein</fullName>
    </submittedName>
</protein>
<evidence type="ECO:0000313" key="1">
    <source>
        <dbReference type="EMBL" id="GLB86727.1"/>
    </source>
</evidence>
<organism evidence="1 2">
    <name type="scientific">Mycobacterium kiyosense</name>
    <dbReference type="NCBI Taxonomy" id="2871094"/>
    <lineage>
        <taxon>Bacteria</taxon>
        <taxon>Bacillati</taxon>
        <taxon>Actinomycetota</taxon>
        <taxon>Actinomycetes</taxon>
        <taxon>Mycobacteriales</taxon>
        <taxon>Mycobacteriaceae</taxon>
        <taxon>Mycobacterium</taxon>
    </lineage>
</organism>
<dbReference type="Proteomes" id="UP001165663">
    <property type="component" value="Unassembled WGS sequence"/>
</dbReference>
<reference evidence="1" key="1">
    <citation type="submission" date="2022-07" db="EMBL/GenBank/DDBJ databases">
        <title>Mycobacterium kiyosense sp. nov., scotochromogenic slow-glowing species isolated from respiratory specimens.</title>
        <authorList>
            <person name="Fukano H."/>
            <person name="Kazumi Y."/>
            <person name="Sakagami N."/>
            <person name="Ato M."/>
            <person name="Mitarai S."/>
            <person name="Hoshino Y."/>
        </authorList>
    </citation>
    <scope>NUCLEOTIDE SEQUENCE</scope>
    <source>
        <strain evidence="1">SRL2020-028</strain>
    </source>
</reference>
<name>A0AA37Q617_9MYCO</name>
<sequence>MSSSATAVYSVLSDDHAAAADNNDPGPGPLLSSIECASGGDAIHTVAILTPLTPLADFQSLLIVTIVFNTATRRGRSDALPGADTRRG</sequence>
<accession>A0AA37Q617</accession>
<evidence type="ECO:0000313" key="2">
    <source>
        <dbReference type="Proteomes" id="UP001165663"/>
    </source>
</evidence>
<proteinExistence type="predicted"/>
<comment type="caution">
    <text evidence="1">The sequence shown here is derived from an EMBL/GenBank/DDBJ whole genome shotgun (WGS) entry which is preliminary data.</text>
</comment>
<dbReference type="AlphaFoldDB" id="A0AA37Q617"/>